<keyword evidence="7 11" id="KW-0482">Metalloprotease</keyword>
<dbReference type="InterPro" id="IPR014782">
    <property type="entry name" value="Peptidase_M1_dom"/>
</dbReference>
<keyword evidence="16" id="KW-1185">Reference proteome</keyword>
<dbReference type="PANTHER" id="PTHR11533">
    <property type="entry name" value="PROTEASE M1 ZINC METALLOPROTEASE"/>
    <property type="match status" value="1"/>
</dbReference>
<dbReference type="Proteomes" id="UP001432027">
    <property type="component" value="Unassembled WGS sequence"/>
</dbReference>
<dbReference type="InterPro" id="IPR034016">
    <property type="entry name" value="M1_APN-typ"/>
</dbReference>
<feature type="binding site" evidence="9">
    <location>
        <position position="341"/>
    </location>
    <ligand>
        <name>Zn(2+)</name>
        <dbReference type="ChEBI" id="CHEBI:29105"/>
        <note>catalytic</note>
    </ligand>
</feature>
<evidence type="ECO:0000259" key="12">
    <source>
        <dbReference type="Pfam" id="PF01433"/>
    </source>
</evidence>
<feature type="active site" description="Proton acceptor" evidence="8">
    <location>
        <position position="319"/>
    </location>
</feature>
<dbReference type="InterPro" id="IPR050344">
    <property type="entry name" value="Peptidase_M1_aminopeptidases"/>
</dbReference>
<comment type="similarity">
    <text evidence="1 11">Belongs to the peptidase M1 family.</text>
</comment>
<evidence type="ECO:0000256" key="11">
    <source>
        <dbReference type="RuleBase" id="RU364040"/>
    </source>
</evidence>
<evidence type="ECO:0000256" key="6">
    <source>
        <dbReference type="ARBA" id="ARBA00022833"/>
    </source>
</evidence>
<dbReference type="FunFam" id="2.60.40.1730:FF:000013">
    <property type="entry name" value="Aminopeptidase"/>
    <property type="match status" value="1"/>
</dbReference>
<evidence type="ECO:0000259" key="14">
    <source>
        <dbReference type="Pfam" id="PF17900"/>
    </source>
</evidence>
<keyword evidence="3 11" id="KW-0645">Protease</keyword>
<evidence type="ECO:0000259" key="13">
    <source>
        <dbReference type="Pfam" id="PF11838"/>
    </source>
</evidence>
<dbReference type="Gene3D" id="1.10.390.10">
    <property type="entry name" value="Neutral Protease Domain 2"/>
    <property type="match status" value="1"/>
</dbReference>
<evidence type="ECO:0000256" key="1">
    <source>
        <dbReference type="ARBA" id="ARBA00010136"/>
    </source>
</evidence>
<dbReference type="CDD" id="cd09601">
    <property type="entry name" value="M1_APN-Q_like"/>
    <property type="match status" value="1"/>
</dbReference>
<dbReference type="Pfam" id="PF17900">
    <property type="entry name" value="Peptidase_M1_N"/>
    <property type="match status" value="1"/>
</dbReference>
<dbReference type="EMBL" id="BTSX01000006">
    <property type="protein sequence ID" value="GMT03168.1"/>
    <property type="molecule type" value="Genomic_DNA"/>
</dbReference>
<evidence type="ECO:0000256" key="10">
    <source>
        <dbReference type="PIRSR" id="PIRSR634016-4"/>
    </source>
</evidence>
<dbReference type="PRINTS" id="PR00756">
    <property type="entry name" value="ALADIPTASE"/>
</dbReference>
<proteinExistence type="inferred from homology"/>
<sequence length="721" mass="80884">GTDRVQLTLLNSENMRTIQDVYERLSPFVRPIHYELQLTPCLKESTIIGKVEIDVDIQGDVTEIKLHSDGLVIKHVCIQTAVENFADVRYTLNNEMISLTPSKPILVGKAAISIEFTGELGNHMKGFYRSTHKGGDGMEKMLAITQFESAYARLAFPCFDEPSFKAMFDVELIVDETLTALSNMNVISETPAGPGLKSVRFETTPVMSTYLLAFAVGNFDFIKTTTKHGTVVRVYTMPGKQVQGEFSLGIATRALEWYTEWFDIPYALPKCDLLAVPDFHSGAMENWGLLIFRKVILLFDPVKTSSTQKENITLVVAHELAHQWFGNLVSMYWWTDLWLKEGFACFMEYLFIEHNYPDYKIWMRFARDQITRGMNLDSLRNSHPIEMQIDHPEELDEIYDAITYAKSNCVNRMLYEYLGEETFQKGLRLYLARHAFGNASTVDLWNALTEASGQDIAHMMSGWTKQMGFPLITVSKVRRDEGSCVLALNQTRFIVDGSNDDARSKWMVPITTVIGPSSRLGEKYILSEEQTTFTVSIKVDEYVKLNANTGGFYRVAYDGPLFDCLVKNFDTLPALDRFGFASDCFALLVAGRYSATQFLSVVATAATTETESAVWSALDDGLDAFAGMLAKTDACLKKRLDAFVVTTLAPMLDRIGWEAAADDDSLRGQLRSQIINRLARAGHQATIEKALVLFSEQTANQNADIRGSLFGIAARHGNDES</sequence>
<reference evidence="15" key="1">
    <citation type="submission" date="2023-10" db="EMBL/GenBank/DDBJ databases">
        <title>Genome assembly of Pristionchus species.</title>
        <authorList>
            <person name="Yoshida K."/>
            <person name="Sommer R.J."/>
        </authorList>
    </citation>
    <scope>NUCLEOTIDE SEQUENCE</scope>
    <source>
        <strain evidence="15">RS0144</strain>
    </source>
</reference>
<dbReference type="GO" id="GO:0006508">
    <property type="term" value="P:proteolysis"/>
    <property type="evidence" value="ECO:0007669"/>
    <property type="project" value="UniProtKB-KW"/>
</dbReference>
<evidence type="ECO:0000256" key="7">
    <source>
        <dbReference type="ARBA" id="ARBA00023049"/>
    </source>
</evidence>
<dbReference type="Pfam" id="PF11838">
    <property type="entry name" value="ERAP1_C"/>
    <property type="match status" value="1"/>
</dbReference>
<dbReference type="InterPro" id="IPR042097">
    <property type="entry name" value="Aminopeptidase_N-like_N_sf"/>
</dbReference>
<feature type="domain" description="Aminopeptidase N-like N-terminal" evidence="14">
    <location>
        <begin position="31"/>
        <end position="211"/>
    </location>
</feature>
<dbReference type="AlphaFoldDB" id="A0AAV5U924"/>
<comment type="cofactor">
    <cofactor evidence="9 11">
        <name>Zn(2+)</name>
        <dbReference type="ChEBI" id="CHEBI:29105"/>
    </cofactor>
    <text evidence="9 11">Binds 1 zinc ion per subunit.</text>
</comment>
<protein>
    <recommendedName>
        <fullName evidence="11">Aminopeptidase</fullName>
        <ecNumber evidence="11">3.4.11.-</ecNumber>
    </recommendedName>
</protein>
<keyword evidence="2 11" id="KW-0031">Aminopeptidase</keyword>
<dbReference type="Pfam" id="PF01433">
    <property type="entry name" value="Peptidase_M1"/>
    <property type="match status" value="1"/>
</dbReference>
<dbReference type="GO" id="GO:0008270">
    <property type="term" value="F:zinc ion binding"/>
    <property type="evidence" value="ECO:0007669"/>
    <property type="project" value="UniProtKB-UniRule"/>
</dbReference>
<dbReference type="SUPFAM" id="SSF63737">
    <property type="entry name" value="Leukotriene A4 hydrolase N-terminal domain"/>
    <property type="match status" value="1"/>
</dbReference>
<dbReference type="EC" id="3.4.11.-" evidence="11"/>
<gene>
    <name evidence="15" type="ORF">PENTCL1PPCAC_25342</name>
</gene>
<feature type="binding site" evidence="9">
    <location>
        <position position="318"/>
    </location>
    <ligand>
        <name>Zn(2+)</name>
        <dbReference type="ChEBI" id="CHEBI:29105"/>
        <note>catalytic</note>
    </ligand>
</feature>
<feature type="domain" description="ERAP1-like C-terminal" evidence="13">
    <location>
        <begin position="542"/>
        <end position="720"/>
    </location>
</feature>
<keyword evidence="6 9" id="KW-0862">Zinc</keyword>
<feature type="site" description="Transition state stabilizer" evidence="10">
    <location>
        <position position="404"/>
    </location>
</feature>
<dbReference type="GO" id="GO:0043171">
    <property type="term" value="P:peptide catabolic process"/>
    <property type="evidence" value="ECO:0007669"/>
    <property type="project" value="TreeGrafter"/>
</dbReference>
<dbReference type="GO" id="GO:0070006">
    <property type="term" value="F:metalloaminopeptidase activity"/>
    <property type="evidence" value="ECO:0007669"/>
    <property type="project" value="TreeGrafter"/>
</dbReference>
<feature type="non-terminal residue" evidence="15">
    <location>
        <position position="1"/>
    </location>
</feature>
<accession>A0AAV5U924</accession>
<dbReference type="FunFam" id="1.10.390.10:FF:000006">
    <property type="entry name" value="Puromycin-sensitive aminopeptidase"/>
    <property type="match status" value="1"/>
</dbReference>
<evidence type="ECO:0000256" key="9">
    <source>
        <dbReference type="PIRSR" id="PIRSR634016-3"/>
    </source>
</evidence>
<dbReference type="GO" id="GO:0042277">
    <property type="term" value="F:peptide binding"/>
    <property type="evidence" value="ECO:0007669"/>
    <property type="project" value="TreeGrafter"/>
</dbReference>
<evidence type="ECO:0000256" key="3">
    <source>
        <dbReference type="ARBA" id="ARBA00022670"/>
    </source>
</evidence>
<evidence type="ECO:0000256" key="5">
    <source>
        <dbReference type="ARBA" id="ARBA00022801"/>
    </source>
</evidence>
<evidence type="ECO:0000256" key="8">
    <source>
        <dbReference type="PIRSR" id="PIRSR634016-1"/>
    </source>
</evidence>
<organism evidence="15 16">
    <name type="scientific">Pristionchus entomophagus</name>
    <dbReference type="NCBI Taxonomy" id="358040"/>
    <lineage>
        <taxon>Eukaryota</taxon>
        <taxon>Metazoa</taxon>
        <taxon>Ecdysozoa</taxon>
        <taxon>Nematoda</taxon>
        <taxon>Chromadorea</taxon>
        <taxon>Rhabditida</taxon>
        <taxon>Rhabditina</taxon>
        <taxon>Diplogasteromorpha</taxon>
        <taxon>Diplogasteroidea</taxon>
        <taxon>Neodiplogasteridae</taxon>
        <taxon>Pristionchus</taxon>
    </lineage>
</organism>
<evidence type="ECO:0000313" key="15">
    <source>
        <dbReference type="EMBL" id="GMT03168.1"/>
    </source>
</evidence>
<dbReference type="PANTHER" id="PTHR11533:SF174">
    <property type="entry name" value="PUROMYCIN-SENSITIVE AMINOPEPTIDASE-RELATED"/>
    <property type="match status" value="1"/>
</dbReference>
<dbReference type="GO" id="GO:0016020">
    <property type="term" value="C:membrane"/>
    <property type="evidence" value="ECO:0007669"/>
    <property type="project" value="TreeGrafter"/>
</dbReference>
<dbReference type="InterPro" id="IPR027268">
    <property type="entry name" value="Peptidase_M4/M1_CTD_sf"/>
</dbReference>
<keyword evidence="4 9" id="KW-0479">Metal-binding</keyword>
<dbReference type="InterPro" id="IPR045357">
    <property type="entry name" value="Aminopeptidase_N-like_N"/>
</dbReference>
<feature type="domain" description="Peptidase M1 membrane alanine aminopeptidase" evidence="12">
    <location>
        <begin position="246"/>
        <end position="463"/>
    </location>
</feature>
<name>A0AAV5U924_9BILA</name>
<evidence type="ECO:0000256" key="2">
    <source>
        <dbReference type="ARBA" id="ARBA00022438"/>
    </source>
</evidence>
<dbReference type="SUPFAM" id="SSF55486">
    <property type="entry name" value="Metalloproteases ('zincins'), catalytic domain"/>
    <property type="match status" value="1"/>
</dbReference>
<dbReference type="Gene3D" id="2.60.40.1730">
    <property type="entry name" value="tricorn interacting facor f3 domain"/>
    <property type="match status" value="1"/>
</dbReference>
<keyword evidence="5 11" id="KW-0378">Hydrolase</keyword>
<evidence type="ECO:0000256" key="4">
    <source>
        <dbReference type="ARBA" id="ARBA00022723"/>
    </source>
</evidence>
<dbReference type="GO" id="GO:0005737">
    <property type="term" value="C:cytoplasm"/>
    <property type="evidence" value="ECO:0007669"/>
    <property type="project" value="TreeGrafter"/>
</dbReference>
<dbReference type="InterPro" id="IPR024571">
    <property type="entry name" value="ERAP1-like_C_dom"/>
</dbReference>
<comment type="caution">
    <text evidence="15">The sequence shown here is derived from an EMBL/GenBank/DDBJ whole genome shotgun (WGS) entry which is preliminary data.</text>
</comment>
<dbReference type="Gene3D" id="1.25.50.20">
    <property type="match status" value="1"/>
</dbReference>
<dbReference type="InterPro" id="IPR001930">
    <property type="entry name" value="Peptidase_M1"/>
</dbReference>
<feature type="binding site" evidence="9">
    <location>
        <position position="322"/>
    </location>
    <ligand>
        <name>Zn(2+)</name>
        <dbReference type="ChEBI" id="CHEBI:29105"/>
        <note>catalytic</note>
    </ligand>
</feature>
<evidence type="ECO:0000313" key="16">
    <source>
        <dbReference type="Proteomes" id="UP001432027"/>
    </source>
</evidence>
<dbReference type="GO" id="GO:0005615">
    <property type="term" value="C:extracellular space"/>
    <property type="evidence" value="ECO:0007669"/>
    <property type="project" value="TreeGrafter"/>
</dbReference>
<dbReference type="Gene3D" id="2.60.40.1910">
    <property type="match status" value="1"/>
</dbReference>